<evidence type="ECO:0000313" key="6">
    <source>
        <dbReference type="Proteomes" id="UP001597534"/>
    </source>
</evidence>
<protein>
    <submittedName>
        <fullName evidence="5">YCF48-related protein</fullName>
    </submittedName>
</protein>
<keyword evidence="2" id="KW-0604">Photosystem II</keyword>
<feature type="chain" id="PRO_5046715986" evidence="3">
    <location>
        <begin position="25"/>
        <end position="410"/>
    </location>
</feature>
<feature type="domain" description="Photosynthesis system II assembly factor Ycf48/Hcf136-like" evidence="4">
    <location>
        <begin position="167"/>
        <end position="315"/>
    </location>
</feature>
<evidence type="ECO:0000256" key="2">
    <source>
        <dbReference type="ARBA" id="ARBA00023276"/>
    </source>
</evidence>
<feature type="domain" description="Photosynthesis system II assembly factor Ycf48/Hcf136-like" evidence="4">
    <location>
        <begin position="85"/>
        <end position="166"/>
    </location>
</feature>
<sequence>MKANYSKKLLAVFFLFSVTLFSQTFSIKPSGTNFILYDLSIPPGQNTIAYAAGSQYTVNSSGIILKSTDGGETWQNNYTYAQGFKKIAFVSTTRGFALGYNNTLLKTIDGGSTWVNITVQNDIYYYSQIEFLDANKGFLSGITNGGQFIAYKTLDAGETWTVVTSTTNLLDMSVSYVTDNVLYSVGANQKVSKSVDGGNSWTTIKSGMIGMYYFATSFKDVNNGVVSGEDGEVLLTTDGGTTWTTVWNTGYENFYGLKFIGNKVITAGTDHNIYYSQDSGATWIALNTASTATGTLYAIEAFDNGDLLLCGSQGSILKSDNFLFASNFEAKAPQLTRSYNEETNILNIESLSNINMNSVEFVSLEGKQIFKRELKSSAITLDLNFIQSSVYIVRIEMENGSLQLFKFIKR</sequence>
<keyword evidence="6" id="KW-1185">Reference proteome</keyword>
<dbReference type="PANTHER" id="PTHR47199">
    <property type="entry name" value="PHOTOSYSTEM II STABILITY/ASSEMBLY FACTOR HCF136, CHLOROPLASTIC"/>
    <property type="match status" value="1"/>
</dbReference>
<accession>A0ABW5YLJ7</accession>
<organism evidence="5 6">
    <name type="scientific">Flavobacterium chuncheonense</name>
    <dbReference type="NCBI Taxonomy" id="2026653"/>
    <lineage>
        <taxon>Bacteria</taxon>
        <taxon>Pseudomonadati</taxon>
        <taxon>Bacteroidota</taxon>
        <taxon>Flavobacteriia</taxon>
        <taxon>Flavobacteriales</taxon>
        <taxon>Flavobacteriaceae</taxon>
        <taxon>Flavobacterium</taxon>
    </lineage>
</organism>
<reference evidence="6" key="1">
    <citation type="journal article" date="2019" name="Int. J. Syst. Evol. Microbiol.">
        <title>The Global Catalogue of Microorganisms (GCM) 10K type strain sequencing project: providing services to taxonomists for standard genome sequencing and annotation.</title>
        <authorList>
            <consortium name="The Broad Institute Genomics Platform"/>
            <consortium name="The Broad Institute Genome Sequencing Center for Infectious Disease"/>
            <person name="Wu L."/>
            <person name="Ma J."/>
        </authorList>
    </citation>
    <scope>NUCLEOTIDE SEQUENCE [LARGE SCALE GENOMIC DNA]</scope>
    <source>
        <strain evidence="6">KCTC 22671</strain>
    </source>
</reference>
<dbReference type="Proteomes" id="UP001597534">
    <property type="component" value="Unassembled WGS sequence"/>
</dbReference>
<evidence type="ECO:0000259" key="4">
    <source>
        <dbReference type="Pfam" id="PF14870"/>
    </source>
</evidence>
<keyword evidence="1" id="KW-0602">Photosynthesis</keyword>
<dbReference type="InterPro" id="IPR028203">
    <property type="entry name" value="PSII_CF48-like_dom"/>
</dbReference>
<dbReference type="Pfam" id="PF14870">
    <property type="entry name" value="PSII_BNR"/>
    <property type="match status" value="2"/>
</dbReference>
<dbReference type="Gene3D" id="2.130.10.10">
    <property type="entry name" value="YVTN repeat-like/Quinoprotein amine dehydrogenase"/>
    <property type="match status" value="2"/>
</dbReference>
<dbReference type="RefSeq" id="WP_379811504.1">
    <property type="nucleotide sequence ID" value="NZ_JBHUPC010000013.1"/>
</dbReference>
<proteinExistence type="predicted"/>
<gene>
    <name evidence="5" type="ORF">ACFS5J_07700</name>
</gene>
<comment type="caution">
    <text evidence="5">The sequence shown here is derived from an EMBL/GenBank/DDBJ whole genome shotgun (WGS) entry which is preliminary data.</text>
</comment>
<evidence type="ECO:0000256" key="3">
    <source>
        <dbReference type="SAM" id="SignalP"/>
    </source>
</evidence>
<evidence type="ECO:0000313" key="5">
    <source>
        <dbReference type="EMBL" id="MFD2891890.1"/>
    </source>
</evidence>
<name>A0ABW5YLJ7_9FLAO</name>
<keyword evidence="3" id="KW-0732">Signal</keyword>
<feature type="signal peptide" evidence="3">
    <location>
        <begin position="1"/>
        <end position="24"/>
    </location>
</feature>
<dbReference type="PANTHER" id="PTHR47199:SF2">
    <property type="entry name" value="PHOTOSYSTEM II STABILITY_ASSEMBLY FACTOR HCF136, CHLOROPLASTIC"/>
    <property type="match status" value="1"/>
</dbReference>
<dbReference type="SUPFAM" id="SSF110296">
    <property type="entry name" value="Oligoxyloglucan reducing end-specific cellobiohydrolase"/>
    <property type="match status" value="2"/>
</dbReference>
<dbReference type="InterPro" id="IPR015943">
    <property type="entry name" value="WD40/YVTN_repeat-like_dom_sf"/>
</dbReference>
<dbReference type="EMBL" id="JBHUPC010000013">
    <property type="protein sequence ID" value="MFD2891890.1"/>
    <property type="molecule type" value="Genomic_DNA"/>
</dbReference>
<evidence type="ECO:0000256" key="1">
    <source>
        <dbReference type="ARBA" id="ARBA00022531"/>
    </source>
</evidence>